<dbReference type="Gene3D" id="3.30.2310.20">
    <property type="entry name" value="RelE-like"/>
    <property type="match status" value="1"/>
</dbReference>
<evidence type="ECO:0000256" key="2">
    <source>
        <dbReference type="ARBA" id="ARBA00022649"/>
    </source>
</evidence>
<reference evidence="3 4" key="1">
    <citation type="submission" date="2020-04" db="EMBL/GenBank/DDBJ databases">
        <title>Molecular characterization of pseudomonads from Agaricus bisporus reveal novel blotch 2 pathogens in Western Europe.</title>
        <authorList>
            <person name="Taparia T."/>
            <person name="Krijger M."/>
            <person name="Haynes E."/>
            <person name="Elpinstone J.G."/>
            <person name="Noble R."/>
            <person name="Van Der Wolf J."/>
        </authorList>
    </citation>
    <scope>NUCLEOTIDE SEQUENCE [LARGE SCALE GENOMIC DNA]</scope>
    <source>
        <strain evidence="3 4">IPO3765</strain>
    </source>
</reference>
<dbReference type="PANTHER" id="PTHR35601">
    <property type="entry name" value="TOXIN RELE"/>
    <property type="match status" value="1"/>
</dbReference>
<comment type="caution">
    <text evidence="3">The sequence shown here is derived from an EMBL/GenBank/DDBJ whole genome shotgun (WGS) entry which is preliminary data.</text>
</comment>
<organism evidence="3 4">
    <name type="scientific">Pseudomonas salomonii</name>
    <dbReference type="NCBI Taxonomy" id="191391"/>
    <lineage>
        <taxon>Bacteria</taxon>
        <taxon>Pseudomonadati</taxon>
        <taxon>Pseudomonadota</taxon>
        <taxon>Gammaproteobacteria</taxon>
        <taxon>Pseudomonadales</taxon>
        <taxon>Pseudomonadaceae</taxon>
        <taxon>Pseudomonas</taxon>
    </lineage>
</organism>
<proteinExistence type="inferred from homology"/>
<comment type="similarity">
    <text evidence="1">Belongs to the RelE toxin family.</text>
</comment>
<evidence type="ECO:0000313" key="3">
    <source>
        <dbReference type="EMBL" id="NWF09708.1"/>
    </source>
</evidence>
<dbReference type="InterPro" id="IPR035093">
    <property type="entry name" value="RelE/ParE_toxin_dom_sf"/>
</dbReference>
<name>A0A7Y8GGS0_9PSED</name>
<keyword evidence="2" id="KW-1277">Toxin-antitoxin system</keyword>
<dbReference type="AlphaFoldDB" id="A0A7Y8GGS0"/>
<dbReference type="Proteomes" id="UP000561369">
    <property type="component" value="Unassembled WGS sequence"/>
</dbReference>
<dbReference type="SUPFAM" id="SSF143011">
    <property type="entry name" value="RelE-like"/>
    <property type="match status" value="1"/>
</dbReference>
<dbReference type="PANTHER" id="PTHR35601:SF1">
    <property type="entry name" value="TOXIN RELE"/>
    <property type="match status" value="1"/>
</dbReference>
<dbReference type="RefSeq" id="WP_069787031.1">
    <property type="nucleotide sequence ID" value="NZ_FNOX01000019.1"/>
</dbReference>
<dbReference type="InterPro" id="IPR007712">
    <property type="entry name" value="RelE/ParE_toxin"/>
</dbReference>
<accession>A0A7Y8GGS0</accession>
<dbReference type="EMBL" id="JACAQV010000018">
    <property type="protein sequence ID" value="NWF09708.1"/>
    <property type="molecule type" value="Genomic_DNA"/>
</dbReference>
<evidence type="ECO:0000256" key="1">
    <source>
        <dbReference type="ARBA" id="ARBA00006226"/>
    </source>
</evidence>
<evidence type="ECO:0000313" key="4">
    <source>
        <dbReference type="Proteomes" id="UP000561369"/>
    </source>
</evidence>
<dbReference type="NCBIfam" id="TIGR02385">
    <property type="entry name" value="RelE_StbE"/>
    <property type="match status" value="1"/>
</dbReference>
<dbReference type="Pfam" id="PF05016">
    <property type="entry name" value="ParE_toxin"/>
    <property type="match status" value="1"/>
</dbReference>
<gene>
    <name evidence="3" type="ORF">HX810_18755</name>
</gene>
<protein>
    <submittedName>
        <fullName evidence="3">Type II toxin-antitoxin system RelE/ParE family toxin</fullName>
    </submittedName>
</protein>
<sequence>MAWGVNYHPDAEGDFDRLGSTAANRILDVIEERIVNGEPDKSGKALSGSLAGCRRIRTGDTRIVYRVDGKAVEVLIIAAGNRRDDEVYNDAKKRV</sequence>